<comment type="similarity">
    <text evidence="2">Belongs to the peptidase M20 family.</text>
</comment>
<proteinExistence type="inferred from homology"/>
<feature type="binding site" evidence="7">
    <location>
        <position position="371"/>
    </location>
    <ligand>
        <name>Zn(2+)</name>
        <dbReference type="ChEBI" id="CHEBI:29105"/>
        <label>2</label>
    </ligand>
</feature>
<reference evidence="8" key="2">
    <citation type="submission" date="2020-09" db="EMBL/GenBank/DDBJ databases">
        <authorList>
            <person name="Sun Q."/>
            <person name="Zhou Y."/>
        </authorList>
    </citation>
    <scope>NUCLEOTIDE SEQUENCE</scope>
    <source>
        <strain evidence="8">CGMCC 1.12919</strain>
    </source>
</reference>
<evidence type="ECO:0000256" key="2">
    <source>
        <dbReference type="ARBA" id="ARBA00006153"/>
    </source>
</evidence>
<dbReference type="GO" id="GO:0016813">
    <property type="term" value="F:hydrolase activity, acting on carbon-nitrogen (but not peptide) bonds, in linear amidines"/>
    <property type="evidence" value="ECO:0007669"/>
    <property type="project" value="InterPro"/>
</dbReference>
<dbReference type="Proteomes" id="UP000637002">
    <property type="component" value="Unassembled WGS sequence"/>
</dbReference>
<feature type="binding site" evidence="7">
    <location>
        <position position="88"/>
    </location>
    <ligand>
        <name>Zn(2+)</name>
        <dbReference type="ChEBI" id="CHEBI:29105"/>
        <label>2</label>
    </ligand>
</feature>
<keyword evidence="5 8" id="KW-0378">Hydrolase</keyword>
<feature type="binding site" evidence="7">
    <location>
        <position position="177"/>
    </location>
    <ligand>
        <name>Zn(2+)</name>
        <dbReference type="ChEBI" id="CHEBI:29105"/>
        <label>1</label>
    </ligand>
</feature>
<feature type="binding site" evidence="7">
    <location>
        <position position="115"/>
    </location>
    <ligand>
        <name>Zn(2+)</name>
        <dbReference type="ChEBI" id="CHEBI:29105"/>
        <label>2</label>
    </ligand>
</feature>
<evidence type="ECO:0000256" key="6">
    <source>
        <dbReference type="ARBA" id="ARBA00023211"/>
    </source>
</evidence>
<dbReference type="SUPFAM" id="SSF53187">
    <property type="entry name" value="Zn-dependent exopeptidases"/>
    <property type="match status" value="1"/>
</dbReference>
<dbReference type="GO" id="GO:0046872">
    <property type="term" value="F:metal ion binding"/>
    <property type="evidence" value="ECO:0007669"/>
    <property type="project" value="UniProtKB-KW"/>
</dbReference>
<dbReference type="PANTHER" id="PTHR32494">
    <property type="entry name" value="ALLANTOATE DEIMINASE-RELATED"/>
    <property type="match status" value="1"/>
</dbReference>
<evidence type="ECO:0000313" key="9">
    <source>
        <dbReference type="Proteomes" id="UP000637002"/>
    </source>
</evidence>
<feature type="binding site" evidence="7">
    <location>
        <position position="77"/>
    </location>
    <ligand>
        <name>Zn(2+)</name>
        <dbReference type="ChEBI" id="CHEBI:29105"/>
        <label>1</label>
    </ligand>
</feature>
<keyword evidence="6" id="KW-0464">Manganese</keyword>
<evidence type="ECO:0000256" key="7">
    <source>
        <dbReference type="PIRSR" id="PIRSR001235-1"/>
    </source>
</evidence>
<keyword evidence="9" id="KW-1185">Reference proteome</keyword>
<sequence length="404" mass="43683">MVTADTDRFIADLQDLRRIGTFKTGVDRPTYGEADMEARRWLMARMTEVGLTPEIDGIGTVIGRHQAPGPKLLVGSHIESQTEAGWLDGAYGVVAGIALARAGLAVDVIAFADEEGHYGPFLGSRSFTGLLGDEEIDALANRTHGKPLRQALSEAGLAGKPRIRLEPGRYRAFLEAHIEQGTTLETADHQIGVVTGIVAIWQYRIRFQGQQDHAGGTTMIERRDAGLAAVRTLAWVDAEFPKHCGERTVWTCGGITLRPGDPHIIPGEAEVIFQFRDISEDVLARLDALLRRAVRESNRRDRTVATLEVVGQSKPALCDVDVQRAFVAAAEALTPGRWTSLPSGAGHDAQYMAPRLPTGMLFVPSIGGISHHWSEDTKPEDLAMGLRVLAAAAGDLLRGPGRAV</sequence>
<evidence type="ECO:0000256" key="4">
    <source>
        <dbReference type="ARBA" id="ARBA00022723"/>
    </source>
</evidence>
<comment type="cofactor">
    <cofactor evidence="7">
        <name>Zn(2+)</name>
        <dbReference type="ChEBI" id="CHEBI:29105"/>
    </cofactor>
    <text evidence="7">Binds 2 Zn(2+) ions per subunit.</text>
</comment>
<evidence type="ECO:0000313" key="8">
    <source>
        <dbReference type="EMBL" id="GGC58682.1"/>
    </source>
</evidence>
<dbReference type="AlphaFoldDB" id="A0A916U4T3"/>
<dbReference type="RefSeq" id="WP_188608737.1">
    <property type="nucleotide sequence ID" value="NZ_BMGG01000003.1"/>
</dbReference>
<evidence type="ECO:0000256" key="1">
    <source>
        <dbReference type="ARBA" id="ARBA00001936"/>
    </source>
</evidence>
<dbReference type="InterPro" id="IPR010158">
    <property type="entry name" value="Amidase_Cbmase"/>
</dbReference>
<dbReference type="InterPro" id="IPR036264">
    <property type="entry name" value="Bact_exopeptidase_dim_dom"/>
</dbReference>
<accession>A0A916U4T3</accession>
<feature type="binding site" evidence="7">
    <location>
        <position position="88"/>
    </location>
    <ligand>
        <name>Zn(2+)</name>
        <dbReference type="ChEBI" id="CHEBI:29105"/>
        <label>1</label>
    </ligand>
</feature>
<name>A0A916U4T3_9HYPH</name>
<comment type="caution">
    <text evidence="8">The sequence shown here is derived from an EMBL/GenBank/DDBJ whole genome shotgun (WGS) entry which is preliminary data.</text>
</comment>
<dbReference type="SUPFAM" id="SSF55031">
    <property type="entry name" value="Bacterial exopeptidase dimerisation domain"/>
    <property type="match status" value="1"/>
</dbReference>
<evidence type="ECO:0000256" key="5">
    <source>
        <dbReference type="ARBA" id="ARBA00022801"/>
    </source>
</evidence>
<dbReference type="Gene3D" id="3.30.70.360">
    <property type="match status" value="1"/>
</dbReference>
<comment type="cofactor">
    <cofactor evidence="1">
        <name>Mn(2+)</name>
        <dbReference type="ChEBI" id="CHEBI:29035"/>
    </cofactor>
</comment>
<dbReference type="PANTHER" id="PTHR32494:SF19">
    <property type="entry name" value="ALLANTOATE DEIMINASE-RELATED"/>
    <property type="match status" value="1"/>
</dbReference>
<keyword evidence="7" id="KW-0862">Zinc</keyword>
<dbReference type="InterPro" id="IPR002933">
    <property type="entry name" value="Peptidase_M20"/>
</dbReference>
<evidence type="ECO:0000256" key="3">
    <source>
        <dbReference type="ARBA" id="ARBA00011738"/>
    </source>
</evidence>
<dbReference type="PIRSF" id="PIRSF001235">
    <property type="entry name" value="Amidase_carbamoylase"/>
    <property type="match status" value="1"/>
</dbReference>
<dbReference type="EMBL" id="BMGG01000003">
    <property type="protein sequence ID" value="GGC58682.1"/>
    <property type="molecule type" value="Genomic_DNA"/>
</dbReference>
<reference evidence="8" key="1">
    <citation type="journal article" date="2014" name="Int. J. Syst. Evol. Microbiol.">
        <title>Complete genome sequence of Corynebacterium casei LMG S-19264T (=DSM 44701T), isolated from a smear-ripened cheese.</title>
        <authorList>
            <consortium name="US DOE Joint Genome Institute (JGI-PGF)"/>
            <person name="Walter F."/>
            <person name="Albersmeier A."/>
            <person name="Kalinowski J."/>
            <person name="Ruckert C."/>
        </authorList>
    </citation>
    <scope>NUCLEOTIDE SEQUENCE</scope>
    <source>
        <strain evidence="8">CGMCC 1.12919</strain>
    </source>
</reference>
<gene>
    <name evidence="8" type="ORF">GCM10010994_16960</name>
</gene>
<keyword evidence="4 7" id="KW-0479">Metal-binding</keyword>
<dbReference type="Pfam" id="PF01546">
    <property type="entry name" value="Peptidase_M20"/>
    <property type="match status" value="1"/>
</dbReference>
<dbReference type="Gene3D" id="3.40.630.10">
    <property type="entry name" value="Zn peptidases"/>
    <property type="match status" value="1"/>
</dbReference>
<dbReference type="NCBIfam" id="TIGR01879">
    <property type="entry name" value="hydantase"/>
    <property type="match status" value="1"/>
</dbReference>
<organism evidence="8 9">
    <name type="scientific">Chelatococcus reniformis</name>
    <dbReference type="NCBI Taxonomy" id="1494448"/>
    <lineage>
        <taxon>Bacteria</taxon>
        <taxon>Pseudomonadati</taxon>
        <taxon>Pseudomonadota</taxon>
        <taxon>Alphaproteobacteria</taxon>
        <taxon>Hyphomicrobiales</taxon>
        <taxon>Chelatococcaceae</taxon>
        <taxon>Chelatococcus</taxon>
    </lineage>
</organism>
<comment type="subunit">
    <text evidence="3">Homodimer.</text>
</comment>
<protein>
    <submittedName>
        <fullName evidence="8">Zn-dependent hydrolase</fullName>
    </submittedName>
</protein>